<feature type="region of interest" description="Disordered" evidence="1">
    <location>
        <begin position="1100"/>
        <end position="1174"/>
    </location>
</feature>
<evidence type="ECO:0000313" key="3">
    <source>
        <dbReference type="Proteomes" id="UP000290900"/>
    </source>
</evidence>
<feature type="compositionally biased region" description="Polar residues" evidence="1">
    <location>
        <begin position="668"/>
        <end position="708"/>
    </location>
</feature>
<feature type="compositionally biased region" description="Low complexity" evidence="1">
    <location>
        <begin position="629"/>
        <end position="639"/>
    </location>
</feature>
<feature type="compositionally biased region" description="Basic and acidic residues" evidence="1">
    <location>
        <begin position="640"/>
        <end position="650"/>
    </location>
</feature>
<feature type="compositionally biased region" description="Polar residues" evidence="1">
    <location>
        <begin position="832"/>
        <end position="849"/>
    </location>
</feature>
<feature type="compositionally biased region" description="Low complexity" evidence="1">
    <location>
        <begin position="1157"/>
        <end position="1168"/>
    </location>
</feature>
<gene>
    <name evidence="2" type="ORF">BRENAR_LOCUS266</name>
</gene>
<reference evidence="2 3" key="1">
    <citation type="submission" date="2018-12" db="EMBL/GenBank/DDBJ databases">
        <authorList>
            <person name="Tiukova I."/>
            <person name="Dainat J."/>
        </authorList>
    </citation>
    <scope>NUCLEOTIDE SEQUENCE [LARGE SCALE GENOMIC DNA]</scope>
</reference>
<evidence type="ECO:0000313" key="2">
    <source>
        <dbReference type="EMBL" id="VEU19529.1"/>
    </source>
</evidence>
<accession>A0A448YF62</accession>
<keyword evidence="3" id="KW-1185">Reference proteome</keyword>
<dbReference type="PANTHER" id="PTHR43503:SF2">
    <property type="entry name" value="NEGATIVE REGULATOR OF SPORULATION MDS3-RELATED"/>
    <property type="match status" value="1"/>
</dbReference>
<feature type="compositionally biased region" description="Gly residues" evidence="1">
    <location>
        <begin position="735"/>
        <end position="747"/>
    </location>
</feature>
<dbReference type="GO" id="GO:0005829">
    <property type="term" value="C:cytosol"/>
    <property type="evidence" value="ECO:0007669"/>
    <property type="project" value="TreeGrafter"/>
</dbReference>
<dbReference type="GO" id="GO:0045454">
    <property type="term" value="P:cell redox homeostasis"/>
    <property type="evidence" value="ECO:0007669"/>
    <property type="project" value="TreeGrafter"/>
</dbReference>
<feature type="compositionally biased region" description="Low complexity" evidence="1">
    <location>
        <begin position="1110"/>
        <end position="1119"/>
    </location>
</feature>
<dbReference type="GO" id="GO:0005739">
    <property type="term" value="C:mitochondrion"/>
    <property type="evidence" value="ECO:0007669"/>
    <property type="project" value="TreeGrafter"/>
</dbReference>
<dbReference type="Proteomes" id="UP000290900">
    <property type="component" value="Unassembled WGS sequence"/>
</dbReference>
<dbReference type="InterPro" id="IPR015915">
    <property type="entry name" value="Kelch-typ_b-propeller"/>
</dbReference>
<name>A0A448YF62_BRENA</name>
<dbReference type="PANTHER" id="PTHR43503">
    <property type="entry name" value="MCG48959-RELATED"/>
    <property type="match status" value="1"/>
</dbReference>
<feature type="compositionally biased region" description="Low complexity" evidence="1">
    <location>
        <begin position="802"/>
        <end position="812"/>
    </location>
</feature>
<dbReference type="FunCoup" id="A0A448YF62">
    <property type="interactions" value="311"/>
</dbReference>
<dbReference type="Gene3D" id="2.120.10.80">
    <property type="entry name" value="Kelch-type beta propeller"/>
    <property type="match status" value="1"/>
</dbReference>
<proteinExistence type="predicted"/>
<dbReference type="OrthoDB" id="10001928at2759"/>
<sequence>MESIDLSASRCYPVELPNLESPDARLRLDCRTGASIEIFQSRLFTFGGITVVLDLPPEFTTKDIEAQIRLALQKDENNESYGHPGHYNRYLSGEVFALSLIDHKWEHLSPKGNGGVCPEARMFHAMLVYDNYLYIGGGLRFGGSEGTKPEVLNDLWRFDLLDCKWKCLFENGNSGMEPRYNHQFAMMTSLQSVGFGLGADYGFVTVGGLDDQNRLYTGVSLCDLSKNTWFYRGETTLLEVGKSGEELLKSNLSDWQFVENSHSDSQEEGARRGYRASKNAVLLQNVSGFDQEMVCYDPSPLPNQWEPLVEFRGSGCGIRQEIGKAGSNSSKDFNSPQSKNIPLRLAYPNMATFGENIIIAGFLPGEHHMSAFIRNLRSHKWMRLQIKCFHSPLSHRLCKGFVWDSHHVMIFIGEQSREKHTNAPPSAQFFNHYLFVPLSFSSTFGIESETIVEPIPEEKQEGTKVDKLATSSTGVPAVASAASSSSLSFVPPASLPSSTTERNFVAYSNQIAPQLQVSSIKSIFPTVAVALSKNAFERADSFSDFEFVAADGTAVPVPITLCRRRWGKKFDSLLCEAYAWSYTDGQNPTALGVLHRETLRAGSSGSGGGQQRGTTDVRLSATASPYRMGSQSSAGSPGSSRDEFSLRSRSSDTTPLFRYPFQSKDRFGSTNSPPKQPQQYSSLGMSRRSSLNLTSLPTSVNRRGSSPRRSIASIGGESIPTPSGSRRSSMMAATGGFGSLGLSGSGPVGRRNSAEMIYSRNNSLSRRRSLGAPFSLGSPDLGLSPRRNSHRGSMLSRESTESLEGSDSGGSEPTFEGTAKRVLPTDSVHGTLPSSVRTQSNAASDSSSRIPHPIRVSPSDLPPQPPMPTVDFRGDPLELPVPSLTRESAASQPATLRESFASLASASTLASSTSAATGVSIASISTADPLDPSALPPPAPPTPHQRTPGLASYISLEGAIAFPEPEEAAVDLGRIPRALRLPYARPSVRALAEYLYTGQVGSSWKIFPTATDLLLLAKRYDVPMLYNLVLESLFVVLARKEVQLLKDANRLKQDIGTFGLQERFGTAFGAGSAIDRFSACLSKLDDGLMDRVLFKQASRVTRRASGGGSSTRQGSTRQGLTRQDTTRKGSFAPLEEVSEKVRENELEEKVRTSKVISPHSDTSSSSSTEESHTVKTTLGFLNEDVYETTDGDVEAAIADATLAKHFGERMSVSSSVFAGEIPPNDAKSGSKSAKEWPTFKELVGNDAAPCSDTILDMLVEVGALINDMKLMLRAINAKDMSAQLRKERKSVMAQLKADEEVEKVETAKVKAA</sequence>
<evidence type="ECO:0000256" key="1">
    <source>
        <dbReference type="SAM" id="MobiDB-lite"/>
    </source>
</evidence>
<dbReference type="InParanoid" id="A0A448YF62"/>
<dbReference type="SUPFAM" id="SSF117281">
    <property type="entry name" value="Kelch motif"/>
    <property type="match status" value="1"/>
</dbReference>
<dbReference type="EMBL" id="CAACVR010000001">
    <property type="protein sequence ID" value="VEU19529.1"/>
    <property type="molecule type" value="Genomic_DNA"/>
</dbReference>
<feature type="compositionally biased region" description="Basic and acidic residues" evidence="1">
    <location>
        <begin position="1137"/>
        <end position="1151"/>
    </location>
</feature>
<feature type="region of interest" description="Disordered" evidence="1">
    <location>
        <begin position="768"/>
        <end position="893"/>
    </location>
</feature>
<organism evidence="2 3">
    <name type="scientific">Brettanomyces naardenensis</name>
    <name type="common">Yeast</name>
    <dbReference type="NCBI Taxonomy" id="13370"/>
    <lineage>
        <taxon>Eukaryota</taxon>
        <taxon>Fungi</taxon>
        <taxon>Dikarya</taxon>
        <taxon>Ascomycota</taxon>
        <taxon>Saccharomycotina</taxon>
        <taxon>Pichiomycetes</taxon>
        <taxon>Pichiales</taxon>
        <taxon>Pichiaceae</taxon>
        <taxon>Brettanomyces</taxon>
    </lineage>
</organism>
<protein>
    <submittedName>
        <fullName evidence="2">DEKNAAC100031</fullName>
    </submittedName>
</protein>
<dbReference type="STRING" id="13370.A0A448YF62"/>
<feature type="region of interest" description="Disordered" evidence="1">
    <location>
        <begin position="624"/>
        <end position="748"/>
    </location>
</feature>